<dbReference type="NCBIfam" id="TIGR02595">
    <property type="entry name" value="PEP_CTERM"/>
    <property type="match status" value="1"/>
</dbReference>
<dbReference type="Pfam" id="PF06119">
    <property type="entry name" value="NIDO"/>
    <property type="match status" value="1"/>
</dbReference>
<dbReference type="RefSeq" id="WP_048706999.1">
    <property type="nucleotide sequence ID" value="NZ_CP014646.1"/>
</dbReference>
<dbReference type="Pfam" id="PF07589">
    <property type="entry name" value="PEP-CTERM"/>
    <property type="match status" value="1"/>
</dbReference>
<dbReference type="KEGG" id="thu:AC731_014110"/>
<name>A0A127K7N3_9RHOO</name>
<dbReference type="STRING" id="1134435.AC731_014110"/>
<evidence type="ECO:0000313" key="4">
    <source>
        <dbReference type="EMBL" id="AMO37968.1"/>
    </source>
</evidence>
<dbReference type="AlphaFoldDB" id="A0A127K7N3"/>
<dbReference type="EMBL" id="CP014646">
    <property type="protein sequence ID" value="AMO37968.1"/>
    <property type="molecule type" value="Genomic_DNA"/>
</dbReference>
<feature type="domain" description="Ice-binding protein C-terminal" evidence="3">
    <location>
        <begin position="256"/>
        <end position="279"/>
    </location>
</feature>
<proteinExistence type="predicted"/>
<keyword evidence="5" id="KW-1185">Reference proteome</keyword>
<evidence type="ECO:0000313" key="5">
    <source>
        <dbReference type="Proteomes" id="UP000036902"/>
    </source>
</evidence>
<accession>A0A127K7N3</accession>
<dbReference type="InterPro" id="IPR013424">
    <property type="entry name" value="Ice-binding_C"/>
</dbReference>
<dbReference type="GO" id="GO:0007160">
    <property type="term" value="P:cell-matrix adhesion"/>
    <property type="evidence" value="ECO:0007669"/>
    <property type="project" value="InterPro"/>
</dbReference>
<dbReference type="Proteomes" id="UP000036902">
    <property type="component" value="Chromosome"/>
</dbReference>
<feature type="signal peptide" evidence="1">
    <location>
        <begin position="1"/>
        <end position="29"/>
    </location>
</feature>
<evidence type="ECO:0000259" key="2">
    <source>
        <dbReference type="Pfam" id="PF06119"/>
    </source>
</evidence>
<gene>
    <name evidence="4" type="ORF">AC731_014110</name>
</gene>
<feature type="domain" description="NIDO" evidence="2">
    <location>
        <begin position="157"/>
        <end position="235"/>
    </location>
</feature>
<sequence>MLSQQTSIGTKWLATGAVALLACAGSAQAAVTTFAQSALQPTSVLYTDIIGGGIGDVVVMTGGGNANGAGNPSGRNDDGFSGPINFGFDFTFFGATYSSFYANNNGNISFGGGNSAYIPTGPTGASIPTISAWFGDVDTRNLDSGVLHLRQDANQTILTWLNVGYYNGAADKLNTFQMIVRGNDYAIPEGEGAIGFFWLAMPWEVTNTSTTAAVGFGDGAGNAVVLEGSNEPGLNTVVAFKKTWFTTDLDPVDPNPVPEPGTLALLGLGLAGLLAGRRKLS</sequence>
<dbReference type="InterPro" id="IPR003886">
    <property type="entry name" value="NIDO_dom"/>
</dbReference>
<organism evidence="4 5">
    <name type="scientific">Thauera humireducens</name>
    <dbReference type="NCBI Taxonomy" id="1134435"/>
    <lineage>
        <taxon>Bacteria</taxon>
        <taxon>Pseudomonadati</taxon>
        <taxon>Pseudomonadota</taxon>
        <taxon>Betaproteobacteria</taxon>
        <taxon>Rhodocyclales</taxon>
        <taxon>Zoogloeaceae</taxon>
        <taxon>Thauera</taxon>
    </lineage>
</organism>
<feature type="chain" id="PRO_5007798095" evidence="1">
    <location>
        <begin position="30"/>
        <end position="281"/>
    </location>
</feature>
<reference evidence="5" key="1">
    <citation type="submission" date="2016-03" db="EMBL/GenBank/DDBJ databases">
        <authorList>
            <person name="Ma C."/>
            <person name="Zhou S."/>
            <person name="Yang G."/>
        </authorList>
    </citation>
    <scope>NUCLEOTIDE SEQUENCE [LARGE SCALE GENOMIC DNA]</scope>
    <source>
        <strain evidence="5">SgZ-1</strain>
    </source>
</reference>
<evidence type="ECO:0000259" key="3">
    <source>
        <dbReference type="Pfam" id="PF07589"/>
    </source>
</evidence>
<protein>
    <submittedName>
        <fullName evidence="4">PEP-CTERM domain protein</fullName>
    </submittedName>
</protein>
<evidence type="ECO:0000256" key="1">
    <source>
        <dbReference type="SAM" id="SignalP"/>
    </source>
</evidence>
<keyword evidence="1" id="KW-0732">Signal</keyword>